<evidence type="ECO:0000256" key="3">
    <source>
        <dbReference type="ARBA" id="ARBA00022692"/>
    </source>
</evidence>
<evidence type="ECO:0000259" key="12">
    <source>
        <dbReference type="PROSITE" id="PS50262"/>
    </source>
</evidence>
<accession>A0A913Y712</accession>
<dbReference type="Proteomes" id="UP000887567">
    <property type="component" value="Unplaced"/>
</dbReference>
<dbReference type="InterPro" id="IPR017452">
    <property type="entry name" value="GPCR_Rhodpsn_7TM"/>
</dbReference>
<feature type="transmembrane region" description="Helical" evidence="11">
    <location>
        <begin position="107"/>
        <end position="133"/>
    </location>
</feature>
<feature type="transmembrane region" description="Helical" evidence="11">
    <location>
        <begin position="184"/>
        <end position="206"/>
    </location>
</feature>
<dbReference type="CDD" id="cd00637">
    <property type="entry name" value="7tm_classA_rhodopsin-like"/>
    <property type="match status" value="1"/>
</dbReference>
<feature type="transmembrane region" description="Helical" evidence="11">
    <location>
        <begin position="239"/>
        <end position="265"/>
    </location>
</feature>
<keyword evidence="5 10" id="KW-0297">G-protein coupled receptor</keyword>
<keyword evidence="2" id="KW-1003">Cell membrane</keyword>
<organism evidence="13 14">
    <name type="scientific">Exaiptasia diaphana</name>
    <name type="common">Tropical sea anemone</name>
    <name type="synonym">Aiptasia pulchella</name>
    <dbReference type="NCBI Taxonomy" id="2652724"/>
    <lineage>
        <taxon>Eukaryota</taxon>
        <taxon>Metazoa</taxon>
        <taxon>Cnidaria</taxon>
        <taxon>Anthozoa</taxon>
        <taxon>Hexacorallia</taxon>
        <taxon>Actiniaria</taxon>
        <taxon>Aiptasiidae</taxon>
        <taxon>Exaiptasia</taxon>
    </lineage>
</organism>
<dbReference type="GO" id="GO:0005886">
    <property type="term" value="C:plasma membrane"/>
    <property type="evidence" value="ECO:0007669"/>
    <property type="project" value="UniProtKB-SubCell"/>
</dbReference>
<feature type="domain" description="G-protein coupled receptors family 1 profile" evidence="12">
    <location>
        <begin position="49"/>
        <end position="297"/>
    </location>
</feature>
<evidence type="ECO:0000256" key="11">
    <source>
        <dbReference type="SAM" id="Phobius"/>
    </source>
</evidence>
<comment type="subcellular location">
    <subcellularLocation>
        <location evidence="1">Cell membrane</location>
        <topology evidence="1">Multi-pass membrane protein</topology>
    </subcellularLocation>
</comment>
<keyword evidence="14" id="KW-1185">Reference proteome</keyword>
<comment type="similarity">
    <text evidence="10">Belongs to the G-protein coupled receptor 1 family.</text>
</comment>
<evidence type="ECO:0000256" key="4">
    <source>
        <dbReference type="ARBA" id="ARBA00022989"/>
    </source>
</evidence>
<dbReference type="KEGG" id="epa:110253544"/>
<evidence type="ECO:0000256" key="2">
    <source>
        <dbReference type="ARBA" id="ARBA00022475"/>
    </source>
</evidence>
<dbReference type="Pfam" id="PF00001">
    <property type="entry name" value="7tm_1"/>
    <property type="match status" value="1"/>
</dbReference>
<dbReference type="PANTHER" id="PTHR24246:SF27">
    <property type="entry name" value="ADENOSINE RECEPTOR, ISOFORM A"/>
    <property type="match status" value="1"/>
</dbReference>
<evidence type="ECO:0000256" key="8">
    <source>
        <dbReference type="ARBA" id="ARBA00023180"/>
    </source>
</evidence>
<dbReference type="Gene3D" id="1.20.1070.10">
    <property type="entry name" value="Rhodopsin 7-helix transmembrane proteins"/>
    <property type="match status" value="1"/>
</dbReference>
<dbReference type="AlphaFoldDB" id="A0A913Y712"/>
<reference evidence="13" key="1">
    <citation type="submission" date="2022-11" db="UniProtKB">
        <authorList>
            <consortium name="EnsemblMetazoa"/>
        </authorList>
    </citation>
    <scope>IDENTIFICATION</scope>
</reference>
<proteinExistence type="inferred from homology"/>
<evidence type="ECO:0000256" key="6">
    <source>
        <dbReference type="ARBA" id="ARBA00023136"/>
    </source>
</evidence>
<dbReference type="GeneID" id="110253544"/>
<evidence type="ECO:0000256" key="5">
    <source>
        <dbReference type="ARBA" id="ARBA00023040"/>
    </source>
</evidence>
<evidence type="ECO:0000256" key="10">
    <source>
        <dbReference type="RuleBase" id="RU000688"/>
    </source>
</evidence>
<keyword evidence="9 10" id="KW-0807">Transducer</keyword>
<keyword evidence="3 10" id="KW-0812">Transmembrane</keyword>
<feature type="transmembrane region" description="Helical" evidence="11">
    <location>
        <begin position="277"/>
        <end position="299"/>
    </location>
</feature>
<dbReference type="PROSITE" id="PS00237">
    <property type="entry name" value="G_PROTEIN_RECEP_F1_1"/>
    <property type="match status" value="1"/>
</dbReference>
<dbReference type="PRINTS" id="PR00237">
    <property type="entry name" value="GPCRRHODOPSN"/>
</dbReference>
<dbReference type="InterPro" id="IPR000276">
    <property type="entry name" value="GPCR_Rhodpsn"/>
</dbReference>
<protein>
    <recommendedName>
        <fullName evidence="12">G-protein coupled receptors family 1 profile domain-containing protein</fullName>
    </recommendedName>
</protein>
<feature type="transmembrane region" description="Helical" evidence="11">
    <location>
        <begin position="154"/>
        <end position="172"/>
    </location>
</feature>
<evidence type="ECO:0000313" key="13">
    <source>
        <dbReference type="EnsemblMetazoa" id="XP_020916136.1"/>
    </source>
</evidence>
<evidence type="ECO:0000256" key="9">
    <source>
        <dbReference type="ARBA" id="ARBA00023224"/>
    </source>
</evidence>
<dbReference type="PANTHER" id="PTHR24246">
    <property type="entry name" value="OLFACTORY RECEPTOR AND ADENOSINE RECEPTOR"/>
    <property type="match status" value="1"/>
</dbReference>
<dbReference type="RefSeq" id="XP_020916136.1">
    <property type="nucleotide sequence ID" value="XM_021060477.1"/>
</dbReference>
<keyword evidence="8" id="KW-0325">Glycoprotein</keyword>
<dbReference type="GO" id="GO:0004930">
    <property type="term" value="F:G protein-coupled receptor activity"/>
    <property type="evidence" value="ECO:0007669"/>
    <property type="project" value="UniProtKB-KW"/>
</dbReference>
<feature type="transmembrane region" description="Helical" evidence="11">
    <location>
        <begin position="34"/>
        <end position="58"/>
    </location>
</feature>
<evidence type="ECO:0000256" key="7">
    <source>
        <dbReference type="ARBA" id="ARBA00023170"/>
    </source>
</evidence>
<feature type="transmembrane region" description="Helical" evidence="11">
    <location>
        <begin position="70"/>
        <end position="95"/>
    </location>
</feature>
<sequence>MAASNTTSTCLISPDFEHYNITDLPDSVLPVWTVLAYVNGIAAPLTAVSNALIICAVFGDQQLRSKAYTLLLAALAVGDLLVGLVVEPLYCWFFICLLKECGMCIFTLNVVAIGICNVFSMCTLMMVSVERYLAIELPIWHRVHVTPKRVKQTAAAIWLTLPISMITFVILLNKHETLKKLPPLRFTLGNIALILYCTVKVAITAYSKTKTTKPKAATQQAQQEEDHERKLQIQEFKRGLTLGILVLTSVILYFPSIIFNIIHLVNGKDFTPEFKYIAQHIILTLINLQSFVNPFIMALRIKKIRKSLKIKITSCLSMFNGN</sequence>
<dbReference type="OrthoDB" id="5988456at2759"/>
<dbReference type="PROSITE" id="PS50262">
    <property type="entry name" value="G_PROTEIN_RECEP_F1_2"/>
    <property type="match status" value="1"/>
</dbReference>
<dbReference type="SUPFAM" id="SSF81321">
    <property type="entry name" value="Family A G protein-coupled receptor-like"/>
    <property type="match status" value="1"/>
</dbReference>
<evidence type="ECO:0000313" key="14">
    <source>
        <dbReference type="Proteomes" id="UP000887567"/>
    </source>
</evidence>
<evidence type="ECO:0000256" key="1">
    <source>
        <dbReference type="ARBA" id="ARBA00004651"/>
    </source>
</evidence>
<keyword evidence="4 11" id="KW-1133">Transmembrane helix</keyword>
<dbReference type="EnsemblMetazoa" id="XM_021060477.1">
    <property type="protein sequence ID" value="XP_020916136.1"/>
    <property type="gene ID" value="LOC110253544"/>
</dbReference>
<name>A0A913Y712_EXADI</name>
<keyword evidence="6 11" id="KW-0472">Membrane</keyword>
<keyword evidence="7 10" id="KW-0675">Receptor</keyword>